<dbReference type="OrthoDB" id="5522619at2"/>
<dbReference type="KEGG" id="fat:DVK85_11765"/>
<feature type="chain" id="PRO_5016790038" evidence="1">
    <location>
        <begin position="21"/>
        <end position="152"/>
    </location>
</feature>
<proteinExistence type="predicted"/>
<name>A0A345HE57_9FLAO</name>
<keyword evidence="3" id="KW-1185">Reference proteome</keyword>
<reference evidence="2 3" key="1">
    <citation type="submission" date="2018-07" db="EMBL/GenBank/DDBJ databases">
        <title>Complete genome sequence of Flavobacterium arcticum type strain SM1502T.</title>
        <authorList>
            <person name="Li Y."/>
            <person name="Li D.-D."/>
        </authorList>
    </citation>
    <scope>NUCLEOTIDE SEQUENCE [LARGE SCALE GENOMIC DNA]</scope>
    <source>
        <strain evidence="2 3">SM1502</strain>
    </source>
</reference>
<dbReference type="AlphaFoldDB" id="A0A345HE57"/>
<evidence type="ECO:0000313" key="3">
    <source>
        <dbReference type="Proteomes" id="UP000253951"/>
    </source>
</evidence>
<evidence type="ECO:0000256" key="1">
    <source>
        <dbReference type="SAM" id="SignalP"/>
    </source>
</evidence>
<gene>
    <name evidence="2" type="ORF">DVK85_11765</name>
</gene>
<accession>A0A345HE57</accession>
<evidence type="ECO:0000313" key="2">
    <source>
        <dbReference type="EMBL" id="AXG74867.1"/>
    </source>
</evidence>
<feature type="signal peptide" evidence="1">
    <location>
        <begin position="1"/>
        <end position="20"/>
    </location>
</feature>
<protein>
    <submittedName>
        <fullName evidence="2">2-dehydro-3-deoxyphosphooctonate aldolase</fullName>
    </submittedName>
</protein>
<dbReference type="Proteomes" id="UP000253951">
    <property type="component" value="Chromosome"/>
</dbReference>
<dbReference type="RefSeq" id="WP_114678625.1">
    <property type="nucleotide sequence ID" value="NZ_CP031188.1"/>
</dbReference>
<dbReference type="PROSITE" id="PS51257">
    <property type="entry name" value="PROKAR_LIPOPROTEIN"/>
    <property type="match status" value="1"/>
</dbReference>
<dbReference type="EMBL" id="CP031188">
    <property type="protein sequence ID" value="AXG74867.1"/>
    <property type="molecule type" value="Genomic_DNA"/>
</dbReference>
<organism evidence="2 3">
    <name type="scientific">Flavobacterium arcticum</name>
    <dbReference type="NCBI Taxonomy" id="1784713"/>
    <lineage>
        <taxon>Bacteria</taxon>
        <taxon>Pseudomonadati</taxon>
        <taxon>Bacteroidota</taxon>
        <taxon>Flavobacteriia</taxon>
        <taxon>Flavobacteriales</taxon>
        <taxon>Flavobacteriaceae</taxon>
        <taxon>Flavobacterium</taxon>
    </lineage>
</organism>
<sequence length="152" mass="16953">MKKYLLLSCFTLILATSCISTRLTIKNIDDKAPMPKLTKEKTFELTEISSDKKYGYDPDYPINLGFLPVQNADINIKRYFGALSGPQGQPITYELVDSCCPFPSGKNNMGAGLLDVYEVTWEGLSVPKRLHINLYERGEIIAPAGFGIKKIL</sequence>
<keyword evidence="1" id="KW-0732">Signal</keyword>